<feature type="domain" description="D-isomer specific 2-hydroxyacid dehydrogenase NAD-binding" evidence="6">
    <location>
        <begin position="106"/>
        <end position="278"/>
    </location>
</feature>
<evidence type="ECO:0000259" key="6">
    <source>
        <dbReference type="Pfam" id="PF02826"/>
    </source>
</evidence>
<accession>A0A0C1QT25</accession>
<dbReference type="AlphaFoldDB" id="A0A0C1QT25"/>
<dbReference type="SUPFAM" id="SSF51735">
    <property type="entry name" value="NAD(P)-binding Rossmann-fold domains"/>
    <property type="match status" value="1"/>
</dbReference>
<dbReference type="GO" id="GO:0016616">
    <property type="term" value="F:oxidoreductase activity, acting on the CH-OH group of donors, NAD or NADP as acceptor"/>
    <property type="evidence" value="ECO:0007669"/>
    <property type="project" value="InterPro"/>
</dbReference>
<feature type="domain" description="D-isomer specific 2-hydroxyacid dehydrogenase catalytic" evidence="5">
    <location>
        <begin position="54"/>
        <end position="309"/>
    </location>
</feature>
<dbReference type="InterPro" id="IPR029753">
    <property type="entry name" value="D-isomer_DH_CS"/>
</dbReference>
<dbReference type="PROSITE" id="PS00671">
    <property type="entry name" value="D_2_HYDROXYACID_DH_3"/>
    <property type="match status" value="1"/>
</dbReference>
<dbReference type="Gene3D" id="3.40.50.720">
    <property type="entry name" value="NAD(P)-binding Rossmann-like Domain"/>
    <property type="match status" value="2"/>
</dbReference>
<comment type="similarity">
    <text evidence="1 4">Belongs to the D-isomer specific 2-hydroxyacid dehydrogenase family.</text>
</comment>
<evidence type="ECO:0000313" key="7">
    <source>
        <dbReference type="EMBL" id="KAF3889589.1"/>
    </source>
</evidence>
<dbReference type="GO" id="GO:0051287">
    <property type="term" value="F:NAD binding"/>
    <property type="evidence" value="ECO:0007669"/>
    <property type="project" value="InterPro"/>
</dbReference>
<dbReference type="RefSeq" id="WP_038074252.1">
    <property type="nucleotide sequence ID" value="NZ_JHEG04000001.1"/>
</dbReference>
<dbReference type="Pfam" id="PF02826">
    <property type="entry name" value="2-Hacid_dh_C"/>
    <property type="match status" value="1"/>
</dbReference>
<evidence type="ECO:0000313" key="8">
    <source>
        <dbReference type="EMBL" id="KIE07008.1"/>
    </source>
</evidence>
<evidence type="ECO:0000256" key="1">
    <source>
        <dbReference type="ARBA" id="ARBA00005854"/>
    </source>
</evidence>
<dbReference type="OrthoDB" id="9805416at2"/>
<protein>
    <submittedName>
        <fullName evidence="7 8">Hydroxyacid dehydrogenase</fullName>
    </submittedName>
</protein>
<comment type="caution">
    <text evidence="8">The sequence shown here is derived from an EMBL/GenBank/DDBJ whole genome shotgun (WGS) entry which is preliminary data.</text>
</comment>
<evidence type="ECO:0000256" key="4">
    <source>
        <dbReference type="RuleBase" id="RU003719"/>
    </source>
</evidence>
<keyword evidence="2 4" id="KW-0560">Oxidoreductase</keyword>
<evidence type="ECO:0000313" key="9">
    <source>
        <dbReference type="Proteomes" id="UP000029738"/>
    </source>
</evidence>
<dbReference type="STRING" id="1479485.DA73_0238005"/>
<dbReference type="InterPro" id="IPR006139">
    <property type="entry name" value="D-isomer_2_OHA_DH_cat_dom"/>
</dbReference>
<dbReference type="CDD" id="cd05300">
    <property type="entry name" value="2-Hacid_dh_1"/>
    <property type="match status" value="1"/>
</dbReference>
<dbReference type="Pfam" id="PF00389">
    <property type="entry name" value="2-Hacid_dh"/>
    <property type="match status" value="1"/>
</dbReference>
<keyword evidence="3" id="KW-0520">NAD</keyword>
<reference evidence="7" key="2">
    <citation type="submission" date="2019-11" db="EMBL/GenBank/DDBJ databases">
        <title>Improved Assembly of Tolypothrix boutellei genome.</title>
        <authorList>
            <person name="Sarangi A.N."/>
            <person name="Mukherjee M."/>
            <person name="Ghosh S."/>
            <person name="Singh D."/>
            <person name="Das A."/>
            <person name="Kant S."/>
            <person name="Prusty A."/>
            <person name="Tripathy S."/>
        </authorList>
    </citation>
    <scope>NUCLEOTIDE SEQUENCE</scope>
    <source>
        <strain evidence="7">VB521301</strain>
    </source>
</reference>
<dbReference type="InterPro" id="IPR036291">
    <property type="entry name" value="NAD(P)-bd_dom_sf"/>
</dbReference>
<dbReference type="InterPro" id="IPR006140">
    <property type="entry name" value="D-isomer_DH_NAD-bd"/>
</dbReference>
<sequence>MKIVLPIELAADIEPLLPSDITYVHIDSDGNFEGDPREAEVYLNGFQLKNTTLHKVLAAAPGIRWQHTPSSGVNHILTPTFLKHDIVLTNGSGVHAIPMAEFVLNFMLFYAKKVQKLQELQMNHYWYKWLELEELYNKTLLIIGTGNIGQEIALRAKAFGMRIWGSRRHPEPLPNFDKIVGVNEWRSLLPQADYVVVATPLTPKTKGLIDAEALRLMRPSAYLINIARGAIVDESALLTALGEGWIAGAGLDTFETEPLPPESPFWSLSNVFITPHCSALTPQLRQRIVALFLDNLARYRSDQPLRNVVDKTVGY</sequence>
<dbReference type="PANTHER" id="PTHR43333">
    <property type="entry name" value="2-HACID_DH_C DOMAIN-CONTAINING PROTEIN"/>
    <property type="match status" value="1"/>
</dbReference>
<dbReference type="PANTHER" id="PTHR43333:SF1">
    <property type="entry name" value="D-ISOMER SPECIFIC 2-HYDROXYACID DEHYDROGENASE NAD-BINDING DOMAIN-CONTAINING PROTEIN"/>
    <property type="match status" value="1"/>
</dbReference>
<evidence type="ECO:0000256" key="3">
    <source>
        <dbReference type="ARBA" id="ARBA00023027"/>
    </source>
</evidence>
<name>A0A0C1QT25_9CYAN</name>
<dbReference type="Proteomes" id="UP000029738">
    <property type="component" value="Unassembled WGS sequence"/>
</dbReference>
<evidence type="ECO:0000259" key="5">
    <source>
        <dbReference type="Pfam" id="PF00389"/>
    </source>
</evidence>
<dbReference type="EMBL" id="JHEG02000059">
    <property type="protein sequence ID" value="KIE07008.1"/>
    <property type="molecule type" value="Genomic_DNA"/>
</dbReference>
<dbReference type="SUPFAM" id="SSF52283">
    <property type="entry name" value="Formate/glycerate dehydrogenase catalytic domain-like"/>
    <property type="match status" value="1"/>
</dbReference>
<reference evidence="8" key="1">
    <citation type="journal article" date="2015" name="Genome Announc.">
        <title>Draft Genome Sequence of Tolypothrix boutellei Strain VB521301.</title>
        <authorList>
            <person name="Chandrababunaidu M.M."/>
            <person name="Singh D."/>
            <person name="Sen D."/>
            <person name="Bhan S."/>
            <person name="Das S."/>
            <person name="Gupta A."/>
            <person name="Adhikary S.P."/>
            <person name="Tripathy S."/>
        </authorList>
    </citation>
    <scope>NUCLEOTIDE SEQUENCE</scope>
    <source>
        <strain evidence="8">VB521301</strain>
    </source>
</reference>
<gene>
    <name evidence="8" type="ORF">DA73_0238005</name>
    <name evidence="7" type="ORF">DA73_0400032045</name>
</gene>
<proteinExistence type="inferred from homology"/>
<organism evidence="8">
    <name type="scientific">Tolypothrix bouteillei VB521301</name>
    <dbReference type="NCBI Taxonomy" id="1479485"/>
    <lineage>
        <taxon>Bacteria</taxon>
        <taxon>Bacillati</taxon>
        <taxon>Cyanobacteriota</taxon>
        <taxon>Cyanophyceae</taxon>
        <taxon>Nostocales</taxon>
        <taxon>Tolypothrichaceae</taxon>
        <taxon>Tolypothrix</taxon>
    </lineage>
</organism>
<evidence type="ECO:0000256" key="2">
    <source>
        <dbReference type="ARBA" id="ARBA00023002"/>
    </source>
</evidence>
<dbReference type="EMBL" id="JHEG04000001">
    <property type="protein sequence ID" value="KAF3889589.1"/>
    <property type="molecule type" value="Genomic_DNA"/>
</dbReference>
<keyword evidence="9" id="KW-1185">Reference proteome</keyword>